<name>A0A194QBI3_PAPXU</name>
<dbReference type="GO" id="GO:0005179">
    <property type="term" value="F:hormone activity"/>
    <property type="evidence" value="ECO:0007669"/>
    <property type="project" value="InterPro"/>
</dbReference>
<comment type="subcellular location">
    <subcellularLocation>
        <location evidence="4">Secreted</location>
    </subcellularLocation>
</comment>
<sequence length="140" mass="16157">MCLSRVQGELDNVFSLHVMHCFIEIKTSEKISKMKLIICIMATGILFGNVSTNISFEDGKAMHFCGRTLIDALILLCNMEETHLSAEVQPSEQYIVKNTLNEMKANYKDIKSKLSRRQKRDLVDTCCYKPCKYEDLRMYC</sequence>
<evidence type="ECO:0000256" key="3">
    <source>
        <dbReference type="ARBA" id="ARBA00022729"/>
    </source>
</evidence>
<dbReference type="Pfam" id="PF00049">
    <property type="entry name" value="Insulin"/>
    <property type="match status" value="1"/>
</dbReference>
<dbReference type="InterPro" id="IPR022353">
    <property type="entry name" value="Insulin_CS"/>
</dbReference>
<dbReference type="InterPro" id="IPR036438">
    <property type="entry name" value="Insulin-like_sf"/>
</dbReference>
<dbReference type="SUPFAM" id="SSF56994">
    <property type="entry name" value="Insulin-like"/>
    <property type="match status" value="1"/>
</dbReference>
<gene>
    <name evidence="6" type="ORF">RR46_08147</name>
</gene>
<dbReference type="InterPro" id="IPR022352">
    <property type="entry name" value="Ins/IGF/rlx"/>
</dbReference>
<protein>
    <submittedName>
        <fullName evidence="6">Insulin</fullName>
    </submittedName>
</protein>
<evidence type="ECO:0000313" key="7">
    <source>
        <dbReference type="Proteomes" id="UP000053268"/>
    </source>
</evidence>
<reference evidence="6 7" key="1">
    <citation type="journal article" date="2015" name="Nat. Commun.">
        <title>Outbred genome sequencing and CRISPR/Cas9 gene editing in butterflies.</title>
        <authorList>
            <person name="Li X."/>
            <person name="Fan D."/>
            <person name="Zhang W."/>
            <person name="Liu G."/>
            <person name="Zhang L."/>
            <person name="Zhao L."/>
            <person name="Fang X."/>
            <person name="Chen L."/>
            <person name="Dong Y."/>
            <person name="Chen Y."/>
            <person name="Ding Y."/>
            <person name="Zhao R."/>
            <person name="Feng M."/>
            <person name="Zhu Y."/>
            <person name="Feng Y."/>
            <person name="Jiang X."/>
            <person name="Zhu D."/>
            <person name="Xiang H."/>
            <person name="Feng X."/>
            <person name="Li S."/>
            <person name="Wang J."/>
            <person name="Zhang G."/>
            <person name="Kronforst M.R."/>
            <person name="Wang W."/>
        </authorList>
    </citation>
    <scope>NUCLEOTIDE SEQUENCE [LARGE SCALE GENOMIC DNA]</scope>
    <source>
        <strain evidence="6">Ya'a_city_454_Px</strain>
        <tissue evidence="6">Whole body</tissue>
    </source>
</reference>
<organism evidence="6 7">
    <name type="scientific">Papilio xuthus</name>
    <name type="common">Asian swallowtail butterfly</name>
    <dbReference type="NCBI Taxonomy" id="66420"/>
    <lineage>
        <taxon>Eukaryota</taxon>
        <taxon>Metazoa</taxon>
        <taxon>Ecdysozoa</taxon>
        <taxon>Arthropoda</taxon>
        <taxon>Hexapoda</taxon>
        <taxon>Insecta</taxon>
        <taxon>Pterygota</taxon>
        <taxon>Neoptera</taxon>
        <taxon>Endopterygota</taxon>
        <taxon>Lepidoptera</taxon>
        <taxon>Glossata</taxon>
        <taxon>Ditrysia</taxon>
        <taxon>Papilionoidea</taxon>
        <taxon>Papilionidae</taxon>
        <taxon>Papilioninae</taxon>
        <taxon>Papilio</taxon>
    </lineage>
</organism>
<evidence type="ECO:0000256" key="1">
    <source>
        <dbReference type="ARBA" id="ARBA00009034"/>
    </source>
</evidence>
<keyword evidence="7" id="KW-1185">Reference proteome</keyword>
<dbReference type="InterPro" id="IPR016179">
    <property type="entry name" value="Insulin-like"/>
</dbReference>
<accession>A0A194QBI3</accession>
<keyword evidence="2" id="KW-0165">Cleavage on pair of basic residues</keyword>
<dbReference type="Gene3D" id="1.10.100.10">
    <property type="entry name" value="Insulin-like"/>
    <property type="match status" value="1"/>
</dbReference>
<dbReference type="SMART" id="SM00078">
    <property type="entry name" value="IlGF"/>
    <property type="match status" value="1"/>
</dbReference>
<dbReference type="AlphaFoldDB" id="A0A194QBI3"/>
<dbReference type="Proteomes" id="UP000053268">
    <property type="component" value="Unassembled WGS sequence"/>
</dbReference>
<evidence type="ECO:0000256" key="2">
    <source>
        <dbReference type="ARBA" id="ARBA00022685"/>
    </source>
</evidence>
<dbReference type="PRINTS" id="PR00276">
    <property type="entry name" value="INSULINFAMLY"/>
</dbReference>
<keyword evidence="4" id="KW-0964">Secreted</keyword>
<proteinExistence type="inferred from homology"/>
<feature type="domain" description="Insulin-like" evidence="5">
    <location>
        <begin position="62"/>
        <end position="140"/>
    </location>
</feature>
<evidence type="ECO:0000259" key="5">
    <source>
        <dbReference type="SMART" id="SM00078"/>
    </source>
</evidence>
<keyword evidence="3" id="KW-0732">Signal</keyword>
<evidence type="ECO:0000313" key="6">
    <source>
        <dbReference type="EMBL" id="KPJ02350.1"/>
    </source>
</evidence>
<dbReference type="EMBL" id="KQ459249">
    <property type="protein sequence ID" value="KPJ02350.1"/>
    <property type="molecule type" value="Genomic_DNA"/>
</dbReference>
<dbReference type="PROSITE" id="PS00262">
    <property type="entry name" value="INSULIN"/>
    <property type="match status" value="1"/>
</dbReference>
<comment type="similarity">
    <text evidence="1 4">Belongs to the insulin family.</text>
</comment>
<evidence type="ECO:0000256" key="4">
    <source>
        <dbReference type="RuleBase" id="RU000406"/>
    </source>
</evidence>
<dbReference type="GO" id="GO:0005576">
    <property type="term" value="C:extracellular region"/>
    <property type="evidence" value="ECO:0007669"/>
    <property type="project" value="UniProtKB-SubCell"/>
</dbReference>